<dbReference type="Pfam" id="PF04229">
    <property type="entry name" value="GrpB"/>
    <property type="match status" value="1"/>
</dbReference>
<proteinExistence type="predicted"/>
<dbReference type="EMBL" id="SZPZ01000003">
    <property type="protein sequence ID" value="TKK77838.1"/>
    <property type="molecule type" value="Genomic_DNA"/>
</dbReference>
<gene>
    <name evidence="1" type="ORF">FDA38_22200</name>
</gene>
<evidence type="ECO:0000313" key="1">
    <source>
        <dbReference type="EMBL" id="TKK77838.1"/>
    </source>
</evidence>
<organism evidence="1 2">
    <name type="scientific">Kribbella jiaozuonensis</name>
    <dbReference type="NCBI Taxonomy" id="2575441"/>
    <lineage>
        <taxon>Bacteria</taxon>
        <taxon>Bacillati</taxon>
        <taxon>Actinomycetota</taxon>
        <taxon>Actinomycetes</taxon>
        <taxon>Propionibacteriales</taxon>
        <taxon>Kribbellaceae</taxon>
        <taxon>Kribbella</taxon>
    </lineage>
</organism>
<evidence type="ECO:0000313" key="2">
    <source>
        <dbReference type="Proteomes" id="UP000305836"/>
    </source>
</evidence>
<accession>A0A4U3LPQ6</accession>
<dbReference type="InterPro" id="IPR007344">
    <property type="entry name" value="GrpB/CoaE"/>
</dbReference>
<comment type="caution">
    <text evidence="1">The sequence shown here is derived from an EMBL/GenBank/DDBJ whole genome shotgun (WGS) entry which is preliminary data.</text>
</comment>
<dbReference type="Gene3D" id="3.30.460.10">
    <property type="entry name" value="Beta Polymerase, domain 2"/>
    <property type="match status" value="1"/>
</dbReference>
<reference evidence="1 2" key="1">
    <citation type="submission" date="2019-04" db="EMBL/GenBank/DDBJ databases">
        <title>Kribbella sp. NEAU-THZ 27 nov., a novel actinomycete isolated from soil.</title>
        <authorList>
            <person name="Duan L."/>
        </authorList>
    </citation>
    <scope>NUCLEOTIDE SEQUENCE [LARGE SCALE GENOMIC DNA]</scope>
    <source>
        <strain evidence="2">NEAU-THZ27</strain>
    </source>
</reference>
<dbReference type="Proteomes" id="UP000305836">
    <property type="component" value="Unassembled WGS sequence"/>
</dbReference>
<sequence length="226" mass="24523">MDTAQCVSARPCLHDREYSARRRSARLPGPVGRDRRDRGAVIVPAEVVEYDERWPLWFAEISADLEPYLDGLPHMIEHVGSTAVPGLAAKPIIDLDIVVPSAGLVPTAISRLVAAGYRHEGDAGIPGREAFALPAEVAHYHHLYIVVEGNKAHLDHVLLRDHLRAHEAERERYAARKRELAHLLTTDRTAYVEGKGALVEELIARADGSPAADAPGRTAPGAPSAG</sequence>
<dbReference type="AlphaFoldDB" id="A0A4U3LPQ6"/>
<dbReference type="PANTHER" id="PTHR34822">
    <property type="entry name" value="GRPB DOMAIN PROTEIN (AFU_ORTHOLOGUE AFUA_1G01530)"/>
    <property type="match status" value="1"/>
</dbReference>
<protein>
    <submittedName>
        <fullName evidence="1">GrpB family protein</fullName>
    </submittedName>
</protein>
<dbReference type="InterPro" id="IPR043519">
    <property type="entry name" value="NT_sf"/>
</dbReference>
<dbReference type="PANTHER" id="PTHR34822:SF1">
    <property type="entry name" value="GRPB FAMILY PROTEIN"/>
    <property type="match status" value="1"/>
</dbReference>
<keyword evidence="2" id="KW-1185">Reference proteome</keyword>
<dbReference type="OrthoDB" id="9799092at2"/>
<name>A0A4U3LPQ6_9ACTN</name>
<dbReference type="SUPFAM" id="SSF81301">
    <property type="entry name" value="Nucleotidyltransferase"/>
    <property type="match status" value="1"/>
</dbReference>